<reference evidence="8 9" key="1">
    <citation type="submission" date="2019-03" db="EMBL/GenBank/DDBJ databases">
        <title>Genomic Encyclopedia of Archaeal and Bacterial Type Strains, Phase II (KMG-II): from individual species to whole genera.</title>
        <authorList>
            <person name="Goeker M."/>
        </authorList>
    </citation>
    <scope>NUCLEOTIDE SEQUENCE [LARGE SCALE GENOMIC DNA]</scope>
    <source>
        <strain evidence="8 9">ATCC 700618</strain>
    </source>
</reference>
<evidence type="ECO:0000256" key="2">
    <source>
        <dbReference type="ARBA" id="ARBA00012261"/>
    </source>
</evidence>
<dbReference type="InterPro" id="IPR002376">
    <property type="entry name" value="Formyl_transf_N"/>
</dbReference>
<gene>
    <name evidence="5" type="primary">fmt</name>
    <name evidence="8" type="ORF">EI74_0426</name>
</gene>
<evidence type="ECO:0000256" key="1">
    <source>
        <dbReference type="ARBA" id="ARBA00010699"/>
    </source>
</evidence>
<dbReference type="EMBL" id="SNWN01000011">
    <property type="protein sequence ID" value="TDO20349.1"/>
    <property type="molecule type" value="Genomic_DNA"/>
</dbReference>
<evidence type="ECO:0000256" key="4">
    <source>
        <dbReference type="ARBA" id="ARBA00022917"/>
    </source>
</evidence>
<dbReference type="OrthoDB" id="9802815at2"/>
<dbReference type="GO" id="GO:0005829">
    <property type="term" value="C:cytosol"/>
    <property type="evidence" value="ECO:0007669"/>
    <property type="project" value="TreeGrafter"/>
</dbReference>
<dbReference type="RefSeq" id="WP_094254592.1">
    <property type="nucleotide sequence ID" value="NZ_NNCE01000003.1"/>
</dbReference>
<keyword evidence="4 5" id="KW-0648">Protein biosynthesis</keyword>
<protein>
    <recommendedName>
        <fullName evidence="2 5">Methionyl-tRNA formyltransferase</fullName>
        <ecNumber evidence="2 5">2.1.2.9</ecNumber>
    </recommendedName>
</protein>
<keyword evidence="9" id="KW-1185">Reference proteome</keyword>
<keyword evidence="3 5" id="KW-0808">Transferase</keyword>
<dbReference type="AlphaFoldDB" id="A0A4V3C312"/>
<comment type="caution">
    <text evidence="8">The sequence shown here is derived from an EMBL/GenBank/DDBJ whole genome shotgun (WGS) entry which is preliminary data.</text>
</comment>
<dbReference type="PANTHER" id="PTHR11138:SF5">
    <property type="entry name" value="METHIONYL-TRNA FORMYLTRANSFERASE, MITOCHONDRIAL"/>
    <property type="match status" value="1"/>
</dbReference>
<comment type="function">
    <text evidence="5">Attaches a formyl group to the free amino group of methionyl-tRNA(fMet). The formyl group appears to play a dual role in the initiator identity of N-formylmethionyl-tRNA by promoting its recognition by IF2 and preventing the misappropriation of this tRNA by the elongation apparatus.</text>
</comment>
<dbReference type="Pfam" id="PF00551">
    <property type="entry name" value="Formyl_trans_N"/>
    <property type="match status" value="1"/>
</dbReference>
<dbReference type="EC" id="2.1.2.9" evidence="2 5"/>
<dbReference type="InterPro" id="IPR036477">
    <property type="entry name" value="Formyl_transf_N_sf"/>
</dbReference>
<organism evidence="8 9">
    <name type="scientific">Mycoplasma testudineum</name>
    <dbReference type="NCBI Taxonomy" id="244584"/>
    <lineage>
        <taxon>Bacteria</taxon>
        <taxon>Bacillati</taxon>
        <taxon>Mycoplasmatota</taxon>
        <taxon>Mollicutes</taxon>
        <taxon>Mycoplasmataceae</taxon>
        <taxon>Mycoplasma</taxon>
    </lineage>
</organism>
<dbReference type="CDD" id="cd08646">
    <property type="entry name" value="FMT_core_Met-tRNA-FMT_N"/>
    <property type="match status" value="1"/>
</dbReference>
<accession>A0A4V3C312</accession>
<dbReference type="InterPro" id="IPR011034">
    <property type="entry name" value="Formyl_transferase-like_C_sf"/>
</dbReference>
<evidence type="ECO:0000313" key="8">
    <source>
        <dbReference type="EMBL" id="TDO20349.1"/>
    </source>
</evidence>
<dbReference type="PROSITE" id="PS00373">
    <property type="entry name" value="GART"/>
    <property type="match status" value="1"/>
</dbReference>
<dbReference type="InterPro" id="IPR041711">
    <property type="entry name" value="Met-tRNA-FMT_N"/>
</dbReference>
<feature type="domain" description="Formyl transferase N-terminal" evidence="6">
    <location>
        <begin position="7"/>
        <end position="175"/>
    </location>
</feature>
<dbReference type="GO" id="GO:0004479">
    <property type="term" value="F:methionyl-tRNA formyltransferase activity"/>
    <property type="evidence" value="ECO:0007669"/>
    <property type="project" value="UniProtKB-UniRule"/>
</dbReference>
<comment type="similarity">
    <text evidence="1 5">Belongs to the Fmt family.</text>
</comment>
<dbReference type="Gene3D" id="3.40.50.12230">
    <property type="match status" value="1"/>
</dbReference>
<comment type="catalytic activity">
    <reaction evidence="5">
        <text>L-methionyl-tRNA(fMet) + (6R)-10-formyltetrahydrofolate = N-formyl-L-methionyl-tRNA(fMet) + (6S)-5,6,7,8-tetrahydrofolate + H(+)</text>
        <dbReference type="Rhea" id="RHEA:24380"/>
        <dbReference type="Rhea" id="RHEA-COMP:9952"/>
        <dbReference type="Rhea" id="RHEA-COMP:9953"/>
        <dbReference type="ChEBI" id="CHEBI:15378"/>
        <dbReference type="ChEBI" id="CHEBI:57453"/>
        <dbReference type="ChEBI" id="CHEBI:78530"/>
        <dbReference type="ChEBI" id="CHEBI:78844"/>
        <dbReference type="ChEBI" id="CHEBI:195366"/>
        <dbReference type="EC" id="2.1.2.9"/>
    </reaction>
</comment>
<evidence type="ECO:0000256" key="3">
    <source>
        <dbReference type="ARBA" id="ARBA00022679"/>
    </source>
</evidence>
<dbReference type="NCBIfam" id="TIGR00460">
    <property type="entry name" value="fmt"/>
    <property type="match status" value="1"/>
</dbReference>
<feature type="domain" description="Formyl transferase C-terminal" evidence="7">
    <location>
        <begin position="200"/>
        <end position="286"/>
    </location>
</feature>
<sequence length="288" mass="32545">MKFILAGTGNFGYQSFKKIIENYEVLAIVTQPDKPANRGMKIKPNPVKELALENNIKLYQPDKIGKIYDELSVLDFDYLLSASFGQYVPMKVLDLAKKGSLNIHGSLLPKYRGAAPIQYSLLNGDDKTGITLMYMAKEMDAGDMLAKAQINIEPNDIADDLFIKLADLASENIVKWLNNLDQGILKPISQNHDLATLSPKLFKEDSFIDFKNMNAQEAINKMRAFATNPGAWTMIDDKRIKLYNAVDDKSKISPKFKNHPSIIELETKDKKIYLIDYQIAGKKRISNY</sequence>
<dbReference type="SUPFAM" id="SSF50486">
    <property type="entry name" value="FMT C-terminal domain-like"/>
    <property type="match status" value="1"/>
</dbReference>
<dbReference type="InterPro" id="IPR005794">
    <property type="entry name" value="Fmt"/>
</dbReference>
<dbReference type="Proteomes" id="UP000295518">
    <property type="component" value="Unassembled WGS sequence"/>
</dbReference>
<dbReference type="SUPFAM" id="SSF53328">
    <property type="entry name" value="Formyltransferase"/>
    <property type="match status" value="1"/>
</dbReference>
<evidence type="ECO:0000313" key="9">
    <source>
        <dbReference type="Proteomes" id="UP000295518"/>
    </source>
</evidence>
<dbReference type="HAMAP" id="MF_00182">
    <property type="entry name" value="Formyl_trans"/>
    <property type="match status" value="1"/>
</dbReference>
<dbReference type="InterPro" id="IPR001555">
    <property type="entry name" value="GART_AS"/>
</dbReference>
<dbReference type="InterPro" id="IPR005793">
    <property type="entry name" value="Formyl_trans_C"/>
</dbReference>
<feature type="binding site" evidence="5">
    <location>
        <begin position="106"/>
        <end position="109"/>
    </location>
    <ligand>
        <name>(6S)-5,6,7,8-tetrahydrofolate</name>
        <dbReference type="ChEBI" id="CHEBI:57453"/>
    </ligand>
</feature>
<name>A0A4V3C312_9MOLU</name>
<evidence type="ECO:0000256" key="5">
    <source>
        <dbReference type="HAMAP-Rule" id="MF_00182"/>
    </source>
</evidence>
<dbReference type="PANTHER" id="PTHR11138">
    <property type="entry name" value="METHIONYL-TRNA FORMYLTRANSFERASE"/>
    <property type="match status" value="1"/>
</dbReference>
<evidence type="ECO:0000259" key="6">
    <source>
        <dbReference type="Pfam" id="PF00551"/>
    </source>
</evidence>
<proteinExistence type="inferred from homology"/>
<evidence type="ECO:0000259" key="7">
    <source>
        <dbReference type="Pfam" id="PF02911"/>
    </source>
</evidence>
<dbReference type="CDD" id="cd08704">
    <property type="entry name" value="Met_tRNA_FMT_C"/>
    <property type="match status" value="1"/>
</dbReference>
<dbReference type="InterPro" id="IPR044135">
    <property type="entry name" value="Met-tRNA-FMT_C"/>
</dbReference>
<dbReference type="Pfam" id="PF02911">
    <property type="entry name" value="Formyl_trans_C"/>
    <property type="match status" value="1"/>
</dbReference>